<keyword evidence="1" id="KW-1133">Transmembrane helix</keyword>
<feature type="transmembrane region" description="Helical" evidence="1">
    <location>
        <begin position="6"/>
        <end position="25"/>
    </location>
</feature>
<accession>A0A9P6BYC3</accession>
<evidence type="ECO:0000313" key="2">
    <source>
        <dbReference type="EMBL" id="KAF9442343.1"/>
    </source>
</evidence>
<keyword evidence="1" id="KW-0472">Membrane</keyword>
<sequence length="100" mass="11341">MFWRTVVFAVVGTMVWWFAHGSCLLCHDAQNWWRGRALMFAVAWLYTVVYPAVQPSTTTSYDIFVIYLLLLGARILELGESGCHSGVIGHFAWDAARISQ</sequence>
<feature type="transmembrane region" description="Helical" evidence="1">
    <location>
        <begin position="37"/>
        <end position="53"/>
    </location>
</feature>
<keyword evidence="1" id="KW-0812">Transmembrane</keyword>
<protein>
    <submittedName>
        <fullName evidence="2">Uncharacterized protein</fullName>
    </submittedName>
</protein>
<proteinExistence type="predicted"/>
<evidence type="ECO:0000256" key="1">
    <source>
        <dbReference type="SAM" id="Phobius"/>
    </source>
</evidence>
<evidence type="ECO:0000313" key="3">
    <source>
        <dbReference type="Proteomes" id="UP000807342"/>
    </source>
</evidence>
<dbReference type="AlphaFoldDB" id="A0A9P6BYC3"/>
<organism evidence="2 3">
    <name type="scientific">Macrolepiota fuliginosa MF-IS2</name>
    <dbReference type="NCBI Taxonomy" id="1400762"/>
    <lineage>
        <taxon>Eukaryota</taxon>
        <taxon>Fungi</taxon>
        <taxon>Dikarya</taxon>
        <taxon>Basidiomycota</taxon>
        <taxon>Agaricomycotina</taxon>
        <taxon>Agaricomycetes</taxon>
        <taxon>Agaricomycetidae</taxon>
        <taxon>Agaricales</taxon>
        <taxon>Agaricineae</taxon>
        <taxon>Agaricaceae</taxon>
        <taxon>Macrolepiota</taxon>
    </lineage>
</organism>
<keyword evidence="3" id="KW-1185">Reference proteome</keyword>
<gene>
    <name evidence="2" type="ORF">P691DRAFT_494775</name>
</gene>
<dbReference type="Proteomes" id="UP000807342">
    <property type="component" value="Unassembled WGS sequence"/>
</dbReference>
<reference evidence="2" key="1">
    <citation type="submission" date="2020-11" db="EMBL/GenBank/DDBJ databases">
        <authorList>
            <consortium name="DOE Joint Genome Institute"/>
            <person name="Ahrendt S."/>
            <person name="Riley R."/>
            <person name="Andreopoulos W."/>
            <person name="Labutti K."/>
            <person name="Pangilinan J."/>
            <person name="Ruiz-Duenas F.J."/>
            <person name="Barrasa J.M."/>
            <person name="Sanchez-Garcia M."/>
            <person name="Camarero S."/>
            <person name="Miyauchi S."/>
            <person name="Serrano A."/>
            <person name="Linde D."/>
            <person name="Babiker R."/>
            <person name="Drula E."/>
            <person name="Ayuso-Fernandez I."/>
            <person name="Pacheco R."/>
            <person name="Padilla G."/>
            <person name="Ferreira P."/>
            <person name="Barriuso J."/>
            <person name="Kellner H."/>
            <person name="Castanera R."/>
            <person name="Alfaro M."/>
            <person name="Ramirez L."/>
            <person name="Pisabarro A.G."/>
            <person name="Kuo A."/>
            <person name="Tritt A."/>
            <person name="Lipzen A."/>
            <person name="He G."/>
            <person name="Yan M."/>
            <person name="Ng V."/>
            <person name="Cullen D."/>
            <person name="Martin F."/>
            <person name="Rosso M.-N."/>
            <person name="Henrissat B."/>
            <person name="Hibbett D."/>
            <person name="Martinez A.T."/>
            <person name="Grigoriev I.V."/>
        </authorList>
    </citation>
    <scope>NUCLEOTIDE SEQUENCE</scope>
    <source>
        <strain evidence="2">MF-IS2</strain>
    </source>
</reference>
<comment type="caution">
    <text evidence="2">The sequence shown here is derived from an EMBL/GenBank/DDBJ whole genome shotgun (WGS) entry which is preliminary data.</text>
</comment>
<name>A0A9P6BYC3_9AGAR</name>
<dbReference type="EMBL" id="MU151650">
    <property type="protein sequence ID" value="KAF9442343.1"/>
    <property type="molecule type" value="Genomic_DNA"/>
</dbReference>